<dbReference type="Pfam" id="PF25542">
    <property type="entry name" value="zf-CCCH_12"/>
    <property type="match status" value="1"/>
</dbReference>
<accession>A0A1J7I8Z5</accession>
<evidence type="ECO:0000259" key="4">
    <source>
        <dbReference type="PROSITE" id="PS50103"/>
    </source>
</evidence>
<dbReference type="STRING" id="1408157.A0A1J7I8Z5"/>
<feature type="compositionally biased region" description="Polar residues" evidence="3">
    <location>
        <begin position="477"/>
        <end position="486"/>
    </location>
</feature>
<name>A0A1J7I8Z5_9PEZI</name>
<dbReference type="Pfam" id="PF25540">
    <property type="entry name" value="DUF7923"/>
    <property type="match status" value="1"/>
</dbReference>
<dbReference type="EMBL" id="KV875105">
    <property type="protein sequence ID" value="OIW23811.1"/>
    <property type="molecule type" value="Genomic_DNA"/>
</dbReference>
<evidence type="ECO:0000313" key="5">
    <source>
        <dbReference type="EMBL" id="OIW23811.1"/>
    </source>
</evidence>
<keyword evidence="1" id="KW-0479">Metal-binding</keyword>
<feature type="domain" description="C3H1-type" evidence="4">
    <location>
        <begin position="278"/>
        <end position="305"/>
    </location>
</feature>
<feature type="region of interest" description="Disordered" evidence="3">
    <location>
        <begin position="256"/>
        <end position="277"/>
    </location>
</feature>
<keyword evidence="2" id="KW-0175">Coiled coil</keyword>
<protein>
    <submittedName>
        <fullName evidence="5">CCCH zinc finger DNA binding protein</fullName>
    </submittedName>
</protein>
<proteinExistence type="predicted"/>
<organism evidence="5 6">
    <name type="scientific">Coniochaeta ligniaria NRRL 30616</name>
    <dbReference type="NCBI Taxonomy" id="1408157"/>
    <lineage>
        <taxon>Eukaryota</taxon>
        <taxon>Fungi</taxon>
        <taxon>Dikarya</taxon>
        <taxon>Ascomycota</taxon>
        <taxon>Pezizomycotina</taxon>
        <taxon>Sordariomycetes</taxon>
        <taxon>Sordariomycetidae</taxon>
        <taxon>Coniochaetales</taxon>
        <taxon>Coniochaetaceae</taxon>
        <taxon>Coniochaeta</taxon>
    </lineage>
</organism>
<keyword evidence="6" id="KW-1185">Reference proteome</keyword>
<feature type="region of interest" description="Disordered" evidence="3">
    <location>
        <begin position="319"/>
        <end position="346"/>
    </location>
</feature>
<dbReference type="Proteomes" id="UP000182658">
    <property type="component" value="Unassembled WGS sequence"/>
</dbReference>
<dbReference type="Pfam" id="PF25543">
    <property type="entry name" value="zf-CCCH_tandem"/>
    <property type="match status" value="1"/>
</dbReference>
<dbReference type="InParanoid" id="A0A1J7I8Z5"/>
<dbReference type="SMART" id="SM00356">
    <property type="entry name" value="ZnF_C3H1"/>
    <property type="match status" value="2"/>
</dbReference>
<sequence length="555" mass="60332">MFADDELVRATSQLADYRKNNALSDILDKYAALIEDHRRLKSDYEEEREAREKYKQMARGQERNPFVLVLVDGDGYVFNEDLMGKAGDGDSSAERLARGGTNAARLLNDAVKASLRRKGLEHCQVMVRVYANVAGLSKALSKAGLVGAEKRSFSPFIASFNRSSGLSDFVDAGELKENADFKLRALLQLYAENAQCKHIYFAACHDVGYISDLTPHAGNSGRFTLLGMGVEELPGVFRSAPLDGPAFYRPPNSVFANTSTKTPSSPAKPTFNTSTGADSQRTVCEFNKFGKCKYGATCRYLHVGAANTKTPWRAIDNERSETNAGSAEEPRSASPGTSLPRKEDVPEGHIAVNKNNFRLDPYITPPSPEAARELMARINKQRICNSFHLKGSCDGQCGFDHSPLSPDLKRALEVLARSQPCPKRGACRKVNCNSGHVCQTPDCRHRGGRAFCKLPYTSHSEDLAVATYVPVEAGPRQTRQGSTVGGSSVKDDDAQSSSLSPGSGEDDTRIGGTNGASVEDTWSTSAGYVASPWEPVEQYVGQHVEERIIDDGGAR</sequence>
<dbReference type="InterPro" id="IPR057683">
    <property type="entry name" value="DUF7923"/>
</dbReference>
<feature type="region of interest" description="Disordered" evidence="3">
    <location>
        <begin position="471"/>
        <end position="523"/>
    </location>
</feature>
<dbReference type="AlphaFoldDB" id="A0A1J7I8Z5"/>
<evidence type="ECO:0000256" key="3">
    <source>
        <dbReference type="SAM" id="MobiDB-lite"/>
    </source>
</evidence>
<dbReference type="GO" id="GO:0008270">
    <property type="term" value="F:zinc ion binding"/>
    <property type="evidence" value="ECO:0007669"/>
    <property type="project" value="UniProtKB-KW"/>
</dbReference>
<gene>
    <name evidence="5" type="ORF">CONLIGDRAFT_664270</name>
</gene>
<evidence type="ECO:0000256" key="2">
    <source>
        <dbReference type="SAM" id="Coils"/>
    </source>
</evidence>
<dbReference type="PROSITE" id="PS50103">
    <property type="entry name" value="ZF_C3H1"/>
    <property type="match status" value="1"/>
</dbReference>
<dbReference type="InterPro" id="IPR000571">
    <property type="entry name" value="Znf_CCCH"/>
</dbReference>
<dbReference type="InterPro" id="IPR057654">
    <property type="entry name" value="Znf-CCCH_tandem"/>
</dbReference>
<dbReference type="PANTHER" id="PTHR37543">
    <property type="entry name" value="CCCH ZINC FINGER DNA BINDING PROTEIN (AFU_ORTHOLOGUE AFUA_5G12760)"/>
    <property type="match status" value="1"/>
</dbReference>
<evidence type="ECO:0000256" key="1">
    <source>
        <dbReference type="PROSITE-ProRule" id="PRU00723"/>
    </source>
</evidence>
<keyword evidence="1" id="KW-0863">Zinc-finger</keyword>
<evidence type="ECO:0000313" key="6">
    <source>
        <dbReference type="Proteomes" id="UP000182658"/>
    </source>
</evidence>
<feature type="zinc finger region" description="C3H1-type" evidence="1">
    <location>
        <begin position="278"/>
        <end position="305"/>
    </location>
</feature>
<keyword evidence="1" id="KW-0862">Zinc</keyword>
<feature type="coiled-coil region" evidence="2">
    <location>
        <begin position="27"/>
        <end position="64"/>
    </location>
</feature>
<dbReference type="OrthoDB" id="2270193at2759"/>
<reference evidence="5 6" key="1">
    <citation type="submission" date="2016-10" db="EMBL/GenBank/DDBJ databases">
        <title>Draft genome sequence of Coniochaeta ligniaria NRRL30616, a lignocellulolytic fungus for bioabatement of inhibitors in plant biomass hydrolysates.</title>
        <authorList>
            <consortium name="DOE Joint Genome Institute"/>
            <person name="Jimenez D.J."/>
            <person name="Hector R.E."/>
            <person name="Riley R."/>
            <person name="Sun H."/>
            <person name="Grigoriev I.V."/>
            <person name="Van Elsas J.D."/>
            <person name="Nichols N.N."/>
        </authorList>
    </citation>
    <scope>NUCLEOTIDE SEQUENCE [LARGE SCALE GENOMIC DNA]</scope>
    <source>
        <strain evidence="5 6">NRRL 30616</strain>
    </source>
</reference>
<dbReference type="PANTHER" id="PTHR37543:SF1">
    <property type="entry name" value="CCCH ZINC FINGER DNA BINDING PROTEIN (AFU_ORTHOLOGUE AFUA_5G12760)"/>
    <property type="match status" value="1"/>
</dbReference>
<dbReference type="Pfam" id="PF00642">
    <property type="entry name" value="zf-CCCH"/>
    <property type="match status" value="1"/>
</dbReference>